<dbReference type="InterPro" id="IPR027278">
    <property type="entry name" value="ACCD_DCysDesulf"/>
</dbReference>
<dbReference type="GO" id="GO:0019148">
    <property type="term" value="F:D-cysteine desulfhydrase activity"/>
    <property type="evidence" value="ECO:0007669"/>
    <property type="project" value="TreeGrafter"/>
</dbReference>
<evidence type="ECO:0000256" key="2">
    <source>
        <dbReference type="ARBA" id="ARBA00008639"/>
    </source>
</evidence>
<sequence>VYAIPAGGSNATGSLGYVNCAREISAQVDNLGIEIKTLVHASSSAGTQAGLIVGMANETQPIPILGINVYEADASVMESKVRQLATEVATQVGAAPIPDNLIQLNHEHRGPGYGLPTPAMIEAVTLVAQQEGVLLDPVYSGKAMAALIAEIRAGTWHRDDHVMFLHTGGNPALFAYHSIFQ</sequence>
<organism evidence="5 6">
    <name type="scientific">SAR86 cluster bacterium</name>
    <dbReference type="NCBI Taxonomy" id="2030880"/>
    <lineage>
        <taxon>Bacteria</taxon>
        <taxon>Pseudomonadati</taxon>
        <taxon>Pseudomonadota</taxon>
        <taxon>Gammaproteobacteria</taxon>
        <taxon>SAR86 cluster</taxon>
    </lineage>
</organism>
<evidence type="ECO:0000313" key="6">
    <source>
        <dbReference type="Proteomes" id="UP000754644"/>
    </source>
</evidence>
<evidence type="ECO:0000259" key="4">
    <source>
        <dbReference type="Pfam" id="PF00291"/>
    </source>
</evidence>
<comment type="caution">
    <text evidence="5">The sequence shown here is derived from an EMBL/GenBank/DDBJ whole genome shotgun (WGS) entry which is preliminary data.</text>
</comment>
<dbReference type="EMBL" id="JABMOJ010000130">
    <property type="protein sequence ID" value="NQV64434.1"/>
    <property type="molecule type" value="Genomic_DNA"/>
</dbReference>
<protein>
    <submittedName>
        <fullName evidence="5">Pyridoxal-phosphate dependent enzyme</fullName>
    </submittedName>
</protein>
<feature type="domain" description="Tryptophan synthase beta chain-like PALP" evidence="4">
    <location>
        <begin position="4"/>
        <end position="168"/>
    </location>
</feature>
<keyword evidence="3" id="KW-0663">Pyridoxal phosphate</keyword>
<accession>A0A972VW72</accession>
<dbReference type="Pfam" id="PF00291">
    <property type="entry name" value="PALP"/>
    <property type="match status" value="1"/>
</dbReference>
<dbReference type="InterPro" id="IPR036052">
    <property type="entry name" value="TrpB-like_PALP_sf"/>
</dbReference>
<dbReference type="InterPro" id="IPR001926">
    <property type="entry name" value="TrpB-like_PALP"/>
</dbReference>
<evidence type="ECO:0000256" key="1">
    <source>
        <dbReference type="ARBA" id="ARBA00001933"/>
    </source>
</evidence>
<dbReference type="SUPFAM" id="SSF53686">
    <property type="entry name" value="Tryptophan synthase beta subunit-like PLP-dependent enzymes"/>
    <property type="match status" value="1"/>
</dbReference>
<dbReference type="AlphaFoldDB" id="A0A972VW72"/>
<comment type="similarity">
    <text evidence="2">Belongs to the ACC deaminase/D-cysteine desulfhydrase family.</text>
</comment>
<gene>
    <name evidence="5" type="ORF">HQ497_03620</name>
</gene>
<feature type="non-terminal residue" evidence="5">
    <location>
        <position position="1"/>
    </location>
</feature>
<dbReference type="Gene3D" id="3.40.50.1100">
    <property type="match status" value="1"/>
</dbReference>
<dbReference type="PANTHER" id="PTHR43780:SF2">
    <property type="entry name" value="1-AMINOCYCLOPROPANE-1-CARBOXYLATE DEAMINASE-RELATED"/>
    <property type="match status" value="1"/>
</dbReference>
<evidence type="ECO:0000313" key="5">
    <source>
        <dbReference type="EMBL" id="NQV64434.1"/>
    </source>
</evidence>
<comment type="cofactor">
    <cofactor evidence="1">
        <name>pyridoxal 5'-phosphate</name>
        <dbReference type="ChEBI" id="CHEBI:597326"/>
    </cofactor>
</comment>
<reference evidence="5" key="1">
    <citation type="submission" date="2020-05" db="EMBL/GenBank/DDBJ databases">
        <title>Sulfur intermediates as new biogeochemical hubs in an aquatic model microbial ecosystem.</title>
        <authorList>
            <person name="Vigneron A."/>
        </authorList>
    </citation>
    <scope>NUCLEOTIDE SEQUENCE</scope>
    <source>
        <strain evidence="5">Bin.250</strain>
    </source>
</reference>
<dbReference type="Proteomes" id="UP000754644">
    <property type="component" value="Unassembled WGS sequence"/>
</dbReference>
<evidence type="ECO:0000256" key="3">
    <source>
        <dbReference type="ARBA" id="ARBA00022898"/>
    </source>
</evidence>
<dbReference type="PANTHER" id="PTHR43780">
    <property type="entry name" value="1-AMINOCYCLOPROPANE-1-CARBOXYLATE DEAMINASE-RELATED"/>
    <property type="match status" value="1"/>
</dbReference>
<name>A0A972VW72_9GAMM</name>
<proteinExistence type="inferred from homology"/>